<keyword evidence="5" id="KW-0694">RNA-binding</keyword>
<dbReference type="PROSITE" id="PS50988">
    <property type="entry name" value="TROVE"/>
    <property type="match status" value="1"/>
</dbReference>
<dbReference type="Pfam" id="PF05731">
    <property type="entry name" value="TROVE"/>
    <property type="match status" value="2"/>
</dbReference>
<keyword evidence="6" id="KW-0687">Ribonucleoprotein</keyword>
<proteinExistence type="inferred from homology"/>
<evidence type="ECO:0000313" key="9">
    <source>
        <dbReference type="EMBL" id="QJA89316.1"/>
    </source>
</evidence>
<evidence type="ECO:0000256" key="5">
    <source>
        <dbReference type="ARBA" id="ARBA00022884"/>
    </source>
</evidence>
<dbReference type="GO" id="GO:0005737">
    <property type="term" value="C:cytoplasm"/>
    <property type="evidence" value="ECO:0007669"/>
    <property type="project" value="UniProtKB-SubCell"/>
</dbReference>
<dbReference type="GO" id="GO:1990904">
    <property type="term" value="C:ribonucleoprotein complex"/>
    <property type="evidence" value="ECO:0007669"/>
    <property type="project" value="UniProtKB-KW"/>
</dbReference>
<evidence type="ECO:0000259" key="8">
    <source>
        <dbReference type="PROSITE" id="PS50988"/>
    </source>
</evidence>
<keyword evidence="3" id="KW-0963">Cytoplasm</keyword>
<protein>
    <submittedName>
        <fullName evidence="9">Putative TROVE domain containing protein</fullName>
    </submittedName>
</protein>
<dbReference type="GO" id="GO:0046872">
    <property type="term" value="F:metal ion binding"/>
    <property type="evidence" value="ECO:0007669"/>
    <property type="project" value="UniProtKB-KW"/>
</dbReference>
<dbReference type="InterPro" id="IPR036465">
    <property type="entry name" value="vWFA_dom_sf"/>
</dbReference>
<feature type="region of interest" description="Disordered" evidence="7">
    <location>
        <begin position="1"/>
        <end position="24"/>
    </location>
</feature>
<evidence type="ECO:0000256" key="2">
    <source>
        <dbReference type="ARBA" id="ARBA00007814"/>
    </source>
</evidence>
<dbReference type="GO" id="GO:0003723">
    <property type="term" value="F:RNA binding"/>
    <property type="evidence" value="ECO:0007669"/>
    <property type="project" value="UniProtKB-KW"/>
</dbReference>
<keyword evidence="4" id="KW-0479">Metal-binding</keyword>
<dbReference type="PANTHER" id="PTHR14202:SF0">
    <property type="entry name" value="RNA-BINDING PROTEIN RO60"/>
    <property type="match status" value="1"/>
</dbReference>
<dbReference type="SUPFAM" id="SSF53300">
    <property type="entry name" value="vWA-like"/>
    <property type="match status" value="1"/>
</dbReference>
<dbReference type="InterPro" id="IPR008858">
    <property type="entry name" value="TROVE_dom"/>
</dbReference>
<dbReference type="AlphaFoldDB" id="A0A6M3L3Q8"/>
<comment type="similarity">
    <text evidence="2">Belongs to the Ro 60 kDa family.</text>
</comment>
<accession>A0A6M3L3Q8</accession>
<dbReference type="InterPro" id="IPR037214">
    <property type="entry name" value="TROVE_dom_sf"/>
</dbReference>
<evidence type="ECO:0000256" key="4">
    <source>
        <dbReference type="ARBA" id="ARBA00022723"/>
    </source>
</evidence>
<dbReference type="InterPro" id="IPR056800">
    <property type="entry name" value="vWA_Ro60"/>
</dbReference>
<gene>
    <name evidence="9" type="ORF">MM415B02574_0007</name>
</gene>
<dbReference type="SUPFAM" id="SSF140864">
    <property type="entry name" value="TROVE domain-like"/>
    <property type="match status" value="1"/>
</dbReference>
<organism evidence="9">
    <name type="scientific">viral metagenome</name>
    <dbReference type="NCBI Taxonomy" id="1070528"/>
    <lineage>
        <taxon>unclassified sequences</taxon>
        <taxon>metagenomes</taxon>
        <taxon>organismal metagenomes</taxon>
    </lineage>
</organism>
<comment type="subcellular location">
    <subcellularLocation>
        <location evidence="1">Cytoplasm</location>
    </subcellularLocation>
</comment>
<dbReference type="Pfam" id="PF25045">
    <property type="entry name" value="vWA_Ro60"/>
    <property type="match status" value="1"/>
</dbReference>
<dbReference type="PANTHER" id="PTHR14202">
    <property type="entry name" value="60 KDA RIBONUCLEOPROTEIN SSA/RO"/>
    <property type="match status" value="1"/>
</dbReference>
<evidence type="ECO:0000256" key="3">
    <source>
        <dbReference type="ARBA" id="ARBA00022490"/>
    </source>
</evidence>
<evidence type="ECO:0000256" key="1">
    <source>
        <dbReference type="ARBA" id="ARBA00004496"/>
    </source>
</evidence>
<reference evidence="9" key="1">
    <citation type="submission" date="2020-03" db="EMBL/GenBank/DDBJ databases">
        <title>The deep terrestrial virosphere.</title>
        <authorList>
            <person name="Holmfeldt K."/>
            <person name="Nilsson E."/>
            <person name="Simone D."/>
            <person name="Lopez-Fernandez M."/>
            <person name="Wu X."/>
            <person name="de Brujin I."/>
            <person name="Lundin D."/>
            <person name="Andersson A."/>
            <person name="Bertilsson S."/>
            <person name="Dopson M."/>
        </authorList>
    </citation>
    <scope>NUCLEOTIDE SEQUENCE</scope>
    <source>
        <strain evidence="9">MM415B02574</strain>
    </source>
</reference>
<feature type="domain" description="TROVE" evidence="8">
    <location>
        <begin position="26"/>
        <end position="372"/>
    </location>
</feature>
<dbReference type="EMBL" id="MT142838">
    <property type="protein sequence ID" value="QJA89316.1"/>
    <property type="molecule type" value="Genomic_DNA"/>
</dbReference>
<evidence type="ECO:0000256" key="7">
    <source>
        <dbReference type="SAM" id="MobiDB-lite"/>
    </source>
</evidence>
<dbReference type="InterPro" id="IPR040322">
    <property type="entry name" value="TROVE2"/>
</dbReference>
<sequence>MSNYLKKNLQVKLNPPQSDPLDERQIKNSAGGYVYPVTEWVMLDRFLILGTEGGSYYATEKKLTLENVDNVKKCVAQDGKRVVDRVVEISHSGRSPKNDPALLVLALCAASDKEEVRTHALANLHKVARIGTHLFHFLEYVNQLRGWGRGLKTTIQDWYLRKKIDSLTEQVVKYQSRDGWSHRDVLRLCHAKSKDPIVNSIFKFAVKKELDETTPRLIQTYITIQSMLGEGEDGKKKTPTTKQVKEVSKLIIASNLTREMLPTEFLNYAEIWDALLQEMPMTAMIRNLGNMSKVDLVTPMSNAEMMIKTRLHDQDKLKKARVHPIQVLSALLTYKSGRGVRGKGEWAVNQPIVDALEDAYYLSFGNVVPTGKRFYLGVDVSGSMDSGEISGIPGLSPRMGAAAMAMVTVRIESNYCIRGFCDKMVDLHITAKDTIANVCHKTNIAAFGGTDCALPMIDALENKIPVDIFIILTDSETWAGNIHPSRALTNYRKGMGIPAKQVVVGMTSVGFSIADPTDAGMMDVVGFDTATPQLISDFAVN</sequence>
<evidence type="ECO:0000256" key="6">
    <source>
        <dbReference type="ARBA" id="ARBA00023274"/>
    </source>
</evidence>
<dbReference type="Gene3D" id="3.40.50.410">
    <property type="entry name" value="von Willebrand factor, type A domain"/>
    <property type="match status" value="2"/>
</dbReference>
<name>A0A6M3L3Q8_9ZZZZ</name>